<gene>
    <name evidence="2" type="ORF">NDEV_0558</name>
</gene>
<reference evidence="3" key="1">
    <citation type="submission" date="2015-10" db="EMBL/GenBank/DDBJ databases">
        <authorList>
            <person name="Lehtovirta-Morley L.E."/>
            <person name="Vieille C."/>
        </authorList>
    </citation>
    <scope>NUCLEOTIDE SEQUENCE [LARGE SCALE GENOMIC DNA]</scope>
</reference>
<feature type="compositionally biased region" description="Pro residues" evidence="1">
    <location>
        <begin position="53"/>
        <end position="62"/>
    </location>
</feature>
<name>A0A128A1T8_9ARCH</name>
<evidence type="ECO:0000313" key="2">
    <source>
        <dbReference type="EMBL" id="CUR51323.1"/>
    </source>
</evidence>
<accession>A0A128A1T8</accession>
<proteinExistence type="predicted"/>
<feature type="compositionally biased region" description="Low complexity" evidence="1">
    <location>
        <begin position="110"/>
        <end position="124"/>
    </location>
</feature>
<organism evidence="2 3">
    <name type="scientific">Nitrosotalea devaniterrae</name>
    <dbReference type="NCBI Taxonomy" id="1078905"/>
    <lineage>
        <taxon>Archaea</taxon>
        <taxon>Nitrososphaerota</taxon>
        <taxon>Nitrososphaeria</taxon>
        <taxon>Nitrosotaleales</taxon>
        <taxon>Nitrosotaleaceae</taxon>
        <taxon>Nitrosotalea</taxon>
    </lineage>
</organism>
<evidence type="ECO:0000256" key="1">
    <source>
        <dbReference type="SAM" id="MobiDB-lite"/>
    </source>
</evidence>
<sequence>MSKDAPAKKTRSTKKVAEGSNTAELEAKIAELEAKLANLSSQVKPAEQKPAQTSPPPAPKPQQRPAASGPTHGTLPAGMKPAEAPKPEPKPQQRPAASGPTHGTLPAGMKPAEAPKPTAPEPTTSAHEPLAGEVAPAYAKISSTGYTGNKYFATRKRLSYHPADKQFTGSSTTATAPQVSAEPPKPKSTFRTTLPAGFKP</sequence>
<dbReference type="AlphaFoldDB" id="A0A128A1T8"/>
<feature type="region of interest" description="Disordered" evidence="1">
    <location>
        <begin position="161"/>
        <end position="200"/>
    </location>
</feature>
<feature type="region of interest" description="Disordered" evidence="1">
    <location>
        <begin position="1"/>
        <end position="22"/>
    </location>
</feature>
<dbReference type="KEGG" id="ndv:NDEV_0558"/>
<evidence type="ECO:0008006" key="4">
    <source>
        <dbReference type="Google" id="ProtNLM"/>
    </source>
</evidence>
<evidence type="ECO:0000313" key="3">
    <source>
        <dbReference type="Proteomes" id="UP000196239"/>
    </source>
</evidence>
<keyword evidence="3" id="KW-1185">Reference proteome</keyword>
<dbReference type="EMBL" id="LN890280">
    <property type="protein sequence ID" value="CUR51323.1"/>
    <property type="molecule type" value="Genomic_DNA"/>
</dbReference>
<feature type="compositionally biased region" description="Polar residues" evidence="1">
    <location>
        <begin position="167"/>
        <end position="178"/>
    </location>
</feature>
<dbReference type="Proteomes" id="UP000196239">
    <property type="component" value="Chromosome 1"/>
</dbReference>
<protein>
    <recommendedName>
        <fullName evidence="4">Trans-sialidase</fullName>
    </recommendedName>
</protein>
<feature type="region of interest" description="Disordered" evidence="1">
    <location>
        <begin position="39"/>
        <end position="132"/>
    </location>
</feature>